<evidence type="ECO:0000256" key="4">
    <source>
        <dbReference type="ARBA" id="ARBA00022643"/>
    </source>
</evidence>
<keyword evidence="7" id="KW-0520">NAD</keyword>
<dbReference type="CDD" id="cd02135">
    <property type="entry name" value="YdjA-like"/>
    <property type="match status" value="1"/>
</dbReference>
<evidence type="ECO:0000256" key="2">
    <source>
        <dbReference type="ARBA" id="ARBA00007118"/>
    </source>
</evidence>
<evidence type="ECO:0000256" key="5">
    <source>
        <dbReference type="ARBA" id="ARBA00022857"/>
    </source>
</evidence>
<dbReference type="PANTHER" id="PTHR43821">
    <property type="entry name" value="NAD(P)H NITROREDUCTASE YDJA-RELATED"/>
    <property type="match status" value="1"/>
</dbReference>
<dbReference type="InterPro" id="IPR029479">
    <property type="entry name" value="Nitroreductase"/>
</dbReference>
<sequence length="191" mass="21742">MNLSELIRERRSIRKSNSRPVEQELVVELLSSAARLQPPIDAGSWRVVYAGTPEANKRLVDCMLAQMSQSKLGKLIPGKLLDVFKKRFTDIPAHVIVMSTVGPDRLTNDRNYASVCGMMQNFQLLGWERGLGMLWDTESIIQHEGFFKGIGLRKDERFVGILHLGYYDKAPRSRKRTPAEQKWTVFQGHAT</sequence>
<feature type="domain" description="Nitroreductase" evidence="8">
    <location>
        <begin position="7"/>
        <end position="166"/>
    </location>
</feature>
<dbReference type="InterPro" id="IPR026021">
    <property type="entry name" value="YdjA-like"/>
</dbReference>
<comment type="cofactor">
    <cofactor evidence="1">
        <name>FMN</name>
        <dbReference type="ChEBI" id="CHEBI:58210"/>
    </cofactor>
</comment>
<evidence type="ECO:0000256" key="1">
    <source>
        <dbReference type="ARBA" id="ARBA00001917"/>
    </source>
</evidence>
<evidence type="ECO:0000259" key="8">
    <source>
        <dbReference type="Pfam" id="PF00881"/>
    </source>
</evidence>
<keyword evidence="3" id="KW-0285">Flavoprotein</keyword>
<dbReference type="InterPro" id="IPR052530">
    <property type="entry name" value="NAD(P)H_nitroreductase"/>
</dbReference>
<gene>
    <name evidence="9" type="ORF">AM231_10630</name>
</gene>
<dbReference type="InterPro" id="IPR000415">
    <property type="entry name" value="Nitroreductase-like"/>
</dbReference>
<dbReference type="RefSeq" id="WP_054402586.1">
    <property type="nucleotide sequence ID" value="NZ_LIUT01000001.1"/>
</dbReference>
<comment type="similarity">
    <text evidence="2">Belongs to the nitroreductase family.</text>
</comment>
<evidence type="ECO:0000313" key="9">
    <source>
        <dbReference type="EMBL" id="KOR89550.1"/>
    </source>
</evidence>
<dbReference type="Proteomes" id="UP000036932">
    <property type="component" value="Unassembled WGS sequence"/>
</dbReference>
<keyword evidence="6" id="KW-0560">Oxidoreductase</keyword>
<dbReference type="PATRIC" id="fig|1705565.3.peg.4121"/>
<keyword evidence="5" id="KW-0521">NADP</keyword>
<protein>
    <recommendedName>
        <fullName evidence="8">Nitroreductase domain-containing protein</fullName>
    </recommendedName>
</protein>
<dbReference type="Gene3D" id="3.40.109.10">
    <property type="entry name" value="NADH Oxidase"/>
    <property type="match status" value="1"/>
</dbReference>
<evidence type="ECO:0000256" key="3">
    <source>
        <dbReference type="ARBA" id="ARBA00022630"/>
    </source>
</evidence>
<dbReference type="EMBL" id="LIUT01000001">
    <property type="protein sequence ID" value="KOR89550.1"/>
    <property type="molecule type" value="Genomic_DNA"/>
</dbReference>
<dbReference type="Pfam" id="PF00881">
    <property type="entry name" value="Nitroreductase"/>
    <property type="match status" value="1"/>
</dbReference>
<dbReference type="OrthoDB" id="9804207at2"/>
<evidence type="ECO:0000256" key="6">
    <source>
        <dbReference type="ARBA" id="ARBA00023002"/>
    </source>
</evidence>
<dbReference type="PANTHER" id="PTHR43821:SF1">
    <property type="entry name" value="NAD(P)H NITROREDUCTASE YDJA-RELATED"/>
    <property type="match status" value="1"/>
</dbReference>
<dbReference type="AlphaFoldDB" id="A0A0M1P5H2"/>
<proteinExistence type="inferred from homology"/>
<reference evidence="10" key="1">
    <citation type="submission" date="2015-08" db="EMBL/GenBank/DDBJ databases">
        <title>Genome sequencing project for genomic taxonomy and phylogenomics of Bacillus-like bacteria.</title>
        <authorList>
            <person name="Liu B."/>
            <person name="Wang J."/>
            <person name="Zhu Y."/>
            <person name="Liu G."/>
            <person name="Chen Q."/>
            <person name="Chen Z."/>
            <person name="Lan J."/>
            <person name="Che J."/>
            <person name="Ge C."/>
            <person name="Shi H."/>
            <person name="Pan Z."/>
            <person name="Liu X."/>
        </authorList>
    </citation>
    <scope>NUCLEOTIDE SEQUENCE [LARGE SCALE GENOMIC DNA]</scope>
    <source>
        <strain evidence="10">FJAT-22460</strain>
    </source>
</reference>
<organism evidence="9 10">
    <name type="scientific">Paenibacillus solani</name>
    <dbReference type="NCBI Taxonomy" id="1705565"/>
    <lineage>
        <taxon>Bacteria</taxon>
        <taxon>Bacillati</taxon>
        <taxon>Bacillota</taxon>
        <taxon>Bacilli</taxon>
        <taxon>Bacillales</taxon>
        <taxon>Paenibacillaceae</taxon>
        <taxon>Paenibacillus</taxon>
    </lineage>
</organism>
<dbReference type="GO" id="GO:0016491">
    <property type="term" value="F:oxidoreductase activity"/>
    <property type="evidence" value="ECO:0007669"/>
    <property type="project" value="UniProtKB-KW"/>
</dbReference>
<keyword evidence="10" id="KW-1185">Reference proteome</keyword>
<accession>A0A0M1P5H2</accession>
<name>A0A0M1P5H2_9BACL</name>
<keyword evidence="4" id="KW-0288">FMN</keyword>
<evidence type="ECO:0000313" key="10">
    <source>
        <dbReference type="Proteomes" id="UP000036932"/>
    </source>
</evidence>
<dbReference type="SUPFAM" id="SSF55469">
    <property type="entry name" value="FMN-dependent nitroreductase-like"/>
    <property type="match status" value="1"/>
</dbReference>
<comment type="caution">
    <text evidence="9">The sequence shown here is derived from an EMBL/GenBank/DDBJ whole genome shotgun (WGS) entry which is preliminary data.</text>
</comment>
<evidence type="ECO:0000256" key="7">
    <source>
        <dbReference type="ARBA" id="ARBA00023027"/>
    </source>
</evidence>